<dbReference type="EMBL" id="JBHSUC010000014">
    <property type="protein sequence ID" value="MFC6362752.1"/>
    <property type="molecule type" value="Genomic_DNA"/>
</dbReference>
<dbReference type="InterPro" id="IPR036526">
    <property type="entry name" value="C-N_Hydrolase_sf"/>
</dbReference>
<feature type="domain" description="CN hydrolase" evidence="2">
    <location>
        <begin position="1"/>
        <end position="235"/>
    </location>
</feature>
<organism evidence="3 4">
    <name type="scientific">Tatumella punctata</name>
    <dbReference type="NCBI Taxonomy" id="399969"/>
    <lineage>
        <taxon>Bacteria</taxon>
        <taxon>Pseudomonadati</taxon>
        <taxon>Pseudomonadota</taxon>
        <taxon>Gammaproteobacteria</taxon>
        <taxon>Enterobacterales</taxon>
        <taxon>Erwiniaceae</taxon>
        <taxon>Tatumella</taxon>
    </lineage>
</organism>
<dbReference type="GO" id="GO:0016787">
    <property type="term" value="F:hydrolase activity"/>
    <property type="evidence" value="ECO:0007669"/>
    <property type="project" value="UniProtKB-KW"/>
</dbReference>
<accession>A0ABW1VNW0</accession>
<dbReference type="RefSeq" id="WP_212708640.1">
    <property type="nucleotide sequence ID" value="NZ_BAAAFW010000014.1"/>
</dbReference>
<comment type="caution">
    <text evidence="3">The sequence shown here is derived from an EMBL/GenBank/DDBJ whole genome shotgun (WGS) entry which is preliminary data.</text>
</comment>
<comment type="similarity">
    <text evidence="1">Belongs to the carbon-nitrogen hydrolase superfamily. NIT1/NIT2 family.</text>
</comment>
<evidence type="ECO:0000256" key="1">
    <source>
        <dbReference type="ARBA" id="ARBA00010613"/>
    </source>
</evidence>
<proteinExistence type="inferred from homology"/>
<dbReference type="SUPFAM" id="SSF56317">
    <property type="entry name" value="Carbon-nitrogen hydrolase"/>
    <property type="match status" value="1"/>
</dbReference>
<evidence type="ECO:0000259" key="2">
    <source>
        <dbReference type="PROSITE" id="PS50263"/>
    </source>
</evidence>
<name>A0ABW1VNW0_9GAMM</name>
<dbReference type="PANTHER" id="PTHR23088">
    <property type="entry name" value="NITRILASE-RELATED"/>
    <property type="match status" value="1"/>
</dbReference>
<reference evidence="4" key="1">
    <citation type="journal article" date="2019" name="Int. J. Syst. Evol. Microbiol.">
        <title>The Global Catalogue of Microorganisms (GCM) 10K type strain sequencing project: providing services to taxonomists for standard genome sequencing and annotation.</title>
        <authorList>
            <consortium name="The Broad Institute Genomics Platform"/>
            <consortium name="The Broad Institute Genome Sequencing Center for Infectious Disease"/>
            <person name="Wu L."/>
            <person name="Ma J."/>
        </authorList>
    </citation>
    <scope>NUCLEOTIDE SEQUENCE [LARGE SCALE GENOMIC DNA]</scope>
    <source>
        <strain evidence="4">CGMCC 4.1530</strain>
    </source>
</reference>
<dbReference type="PROSITE" id="PS50263">
    <property type="entry name" value="CN_HYDROLASE"/>
    <property type="match status" value="1"/>
</dbReference>
<dbReference type="InterPro" id="IPR001110">
    <property type="entry name" value="UPF0012_CS"/>
</dbReference>
<evidence type="ECO:0000313" key="4">
    <source>
        <dbReference type="Proteomes" id="UP001596215"/>
    </source>
</evidence>
<keyword evidence="3" id="KW-0378">Hydrolase</keyword>
<keyword evidence="4" id="KW-1185">Reference proteome</keyword>
<dbReference type="Pfam" id="PF00795">
    <property type="entry name" value="CN_hydrolase"/>
    <property type="match status" value="1"/>
</dbReference>
<dbReference type="PROSITE" id="PS01227">
    <property type="entry name" value="UPF0012"/>
    <property type="match status" value="1"/>
</dbReference>
<dbReference type="Proteomes" id="UP001596215">
    <property type="component" value="Unassembled WGS sequence"/>
</dbReference>
<sequence length="256" mass="28675">MKIAIWQAQSSYCDYAANLARLAAALQQAKSQQAELLITPEMFMSGYVLQQHLPAMADSFPLTELLALARERQMAMIVTGPLAEAGQIFNASYFISAQGELQCVYRKTHLFGELDKRQFSPGNQPVCITRYKDLNIALLICYDVEFPETVRAAARAGAHLVAVATAQMKPFDFVNRHLIATRSWENQLYMAYVNQTGREQHLEYVGLSLVTSPDGEVLCQASESEEQLLYAEIDPSQVTEAQKQNPYLSDLRTDIL</sequence>
<dbReference type="InterPro" id="IPR003010">
    <property type="entry name" value="C-N_Hydrolase"/>
</dbReference>
<gene>
    <name evidence="3" type="ORF">ACFP73_11700</name>
</gene>
<evidence type="ECO:0000313" key="3">
    <source>
        <dbReference type="EMBL" id="MFC6362752.1"/>
    </source>
</evidence>
<dbReference type="Gene3D" id="3.60.110.10">
    <property type="entry name" value="Carbon-nitrogen hydrolase"/>
    <property type="match status" value="1"/>
</dbReference>
<dbReference type="PANTHER" id="PTHR23088:SF27">
    <property type="entry name" value="DEAMINATED GLUTATHIONE AMIDASE"/>
    <property type="match status" value="1"/>
</dbReference>
<protein>
    <submittedName>
        <fullName evidence="3">Nitrilase-related carbon-nitrogen hydrolase</fullName>
    </submittedName>
</protein>